<name>A0A8D2FIN3_THEGE</name>
<dbReference type="AlphaFoldDB" id="A0A8D2FIN3"/>
<organism evidence="6 7">
    <name type="scientific">Theropithecus gelada</name>
    <name type="common">Gelada baboon</name>
    <dbReference type="NCBI Taxonomy" id="9565"/>
    <lineage>
        <taxon>Eukaryota</taxon>
        <taxon>Metazoa</taxon>
        <taxon>Chordata</taxon>
        <taxon>Craniata</taxon>
        <taxon>Vertebrata</taxon>
        <taxon>Euteleostomi</taxon>
        <taxon>Mammalia</taxon>
        <taxon>Eutheria</taxon>
        <taxon>Euarchontoglires</taxon>
        <taxon>Primates</taxon>
        <taxon>Haplorrhini</taxon>
        <taxon>Catarrhini</taxon>
        <taxon>Cercopithecidae</taxon>
        <taxon>Cercopithecinae</taxon>
        <taxon>Theropithecus</taxon>
    </lineage>
</organism>
<sequence>CRRPSAEPIAKQASLLIFWNSPTTAQVTIEAQPTNISEGNDVLLLVHNLPKNPAAYIWYKGQILDLHHYITAYTVDTERIIFGSAYSGRERVYSNASLLIQSVNQKDAGSYTVQIIKQGDRTEGVTGHFTLYGVGVTSTLHTQDGQAWTVPVSLSALCPMFGFWHLVQDTHRGDKLQQIRIPFLPPDPADTCCTGRTV</sequence>
<dbReference type="Pfam" id="PF07686">
    <property type="entry name" value="V-set"/>
    <property type="match status" value="1"/>
</dbReference>
<evidence type="ECO:0000256" key="4">
    <source>
        <dbReference type="ARBA" id="ARBA00038222"/>
    </source>
</evidence>
<keyword evidence="3" id="KW-0393">Immunoglobulin domain</keyword>
<proteinExistence type="inferred from homology"/>
<evidence type="ECO:0000313" key="6">
    <source>
        <dbReference type="Ensembl" id="ENSTGEP00000021184.1"/>
    </source>
</evidence>
<comment type="similarity">
    <text evidence="4">Belongs to the immunoglobulin superfamily. CEA family.</text>
</comment>
<dbReference type="InterPro" id="IPR013783">
    <property type="entry name" value="Ig-like_fold"/>
</dbReference>
<accession>A0A8D2FIN3</accession>
<dbReference type="Ensembl" id="ENSTGET00000025245.1">
    <property type="protein sequence ID" value="ENSTGEP00000021184.1"/>
    <property type="gene ID" value="ENSTGEG00000017074.1"/>
</dbReference>
<reference evidence="6" key="2">
    <citation type="submission" date="2025-09" db="UniProtKB">
        <authorList>
            <consortium name="Ensembl"/>
        </authorList>
    </citation>
    <scope>IDENTIFICATION</scope>
</reference>
<keyword evidence="7" id="KW-1185">Reference proteome</keyword>
<dbReference type="InterPro" id="IPR036179">
    <property type="entry name" value="Ig-like_dom_sf"/>
</dbReference>
<evidence type="ECO:0000259" key="5">
    <source>
        <dbReference type="Pfam" id="PF07686"/>
    </source>
</evidence>
<keyword evidence="2" id="KW-0325">Glycoprotein</keyword>
<feature type="domain" description="Immunoglobulin V-set" evidence="5">
    <location>
        <begin position="31"/>
        <end position="129"/>
    </location>
</feature>
<dbReference type="SUPFAM" id="SSF48726">
    <property type="entry name" value="Immunoglobulin"/>
    <property type="match status" value="1"/>
</dbReference>
<keyword evidence="1" id="KW-0732">Signal</keyword>
<evidence type="ECO:0000313" key="7">
    <source>
        <dbReference type="Proteomes" id="UP000694411"/>
    </source>
</evidence>
<evidence type="ECO:0000256" key="3">
    <source>
        <dbReference type="ARBA" id="ARBA00023319"/>
    </source>
</evidence>
<evidence type="ECO:0000256" key="2">
    <source>
        <dbReference type="ARBA" id="ARBA00023180"/>
    </source>
</evidence>
<dbReference type="CDD" id="cd05774">
    <property type="entry name" value="IgV_CEACAM_D1"/>
    <property type="match status" value="1"/>
</dbReference>
<dbReference type="PANTHER" id="PTHR44427:SF13">
    <property type="entry name" value="PREGNANCY-SPECIFIC BETA-1-GLYCOPROTEIN 4-RELATED"/>
    <property type="match status" value="1"/>
</dbReference>
<reference evidence="6" key="1">
    <citation type="submission" date="2025-08" db="UniProtKB">
        <authorList>
            <consortium name="Ensembl"/>
        </authorList>
    </citation>
    <scope>IDENTIFICATION</scope>
</reference>
<dbReference type="Proteomes" id="UP000694411">
    <property type="component" value="Unassembled WGS sequence"/>
</dbReference>
<protein>
    <recommendedName>
        <fullName evidence="5">Immunoglobulin V-set domain-containing protein</fullName>
    </recommendedName>
</protein>
<dbReference type="PANTHER" id="PTHR44427">
    <property type="entry name" value="CARCINOEMBRYONIC ANTIGEN-RELATED CELL ADHESION MOLECULE 19"/>
    <property type="match status" value="1"/>
</dbReference>
<evidence type="ECO:0000256" key="1">
    <source>
        <dbReference type="ARBA" id="ARBA00022729"/>
    </source>
</evidence>
<dbReference type="InterPro" id="IPR013106">
    <property type="entry name" value="Ig_V-set"/>
</dbReference>
<dbReference type="Gene3D" id="2.60.40.10">
    <property type="entry name" value="Immunoglobulins"/>
    <property type="match status" value="1"/>
</dbReference>
<dbReference type="InterPro" id="IPR050831">
    <property type="entry name" value="CEA_cell_adhesion"/>
</dbReference>
<dbReference type="FunFam" id="2.60.40.10:FF:000340">
    <property type="entry name" value="Carcinoembryonic antigen-related cell adhesion molecule 1"/>
    <property type="match status" value="1"/>
</dbReference>